<comment type="caution">
    <text evidence="2">The sequence shown here is derived from an EMBL/GenBank/DDBJ whole genome shotgun (WGS) entry which is preliminary data.</text>
</comment>
<keyword evidence="3" id="KW-1185">Reference proteome</keyword>
<dbReference type="PROSITE" id="PS50181">
    <property type="entry name" value="FBOX"/>
    <property type="match status" value="1"/>
</dbReference>
<dbReference type="SUPFAM" id="SSF81383">
    <property type="entry name" value="F-box domain"/>
    <property type="match status" value="1"/>
</dbReference>
<evidence type="ECO:0000313" key="3">
    <source>
        <dbReference type="Proteomes" id="UP000187203"/>
    </source>
</evidence>
<reference evidence="3" key="1">
    <citation type="submission" date="2013-09" db="EMBL/GenBank/DDBJ databases">
        <title>Corchorus olitorius genome sequencing.</title>
        <authorList>
            <person name="Alam M."/>
            <person name="Haque M.S."/>
            <person name="Islam M.S."/>
            <person name="Emdad E.M."/>
            <person name="Islam M.M."/>
            <person name="Ahmed B."/>
            <person name="Halim A."/>
            <person name="Hossen Q.M.M."/>
            <person name="Hossain M.Z."/>
            <person name="Ahmed R."/>
            <person name="Khan M.M."/>
            <person name="Islam R."/>
            <person name="Rashid M.M."/>
            <person name="Khan S.A."/>
            <person name="Rahman M.S."/>
            <person name="Alam M."/>
            <person name="Yahiya A.S."/>
            <person name="Khan M.S."/>
            <person name="Azam M.S."/>
            <person name="Haque T."/>
            <person name="Lashkar M.Z.H."/>
            <person name="Akhand A.I."/>
            <person name="Morshed G."/>
            <person name="Roy S."/>
            <person name="Uddin K.S."/>
            <person name="Rabeya T."/>
            <person name="Hossain A.S."/>
            <person name="Chowdhury A."/>
            <person name="Snigdha A.R."/>
            <person name="Mortoza M.S."/>
            <person name="Matin S.A."/>
            <person name="Hoque S.M.E."/>
            <person name="Islam M.K."/>
            <person name="Roy D.K."/>
            <person name="Haider R."/>
            <person name="Moosa M.M."/>
            <person name="Elias S.M."/>
            <person name="Hasan A.M."/>
            <person name="Jahan S."/>
            <person name="Shafiuddin M."/>
            <person name="Mahmood N."/>
            <person name="Shommy N.S."/>
        </authorList>
    </citation>
    <scope>NUCLEOTIDE SEQUENCE [LARGE SCALE GENOMIC DNA]</scope>
    <source>
        <strain evidence="3">cv. O-4</strain>
    </source>
</reference>
<gene>
    <name evidence="2" type="ORF">COLO4_30548</name>
</gene>
<dbReference type="CDD" id="cd22160">
    <property type="entry name" value="F-box_AtFBL13-like"/>
    <property type="match status" value="1"/>
</dbReference>
<dbReference type="Proteomes" id="UP000187203">
    <property type="component" value="Unassembled WGS sequence"/>
</dbReference>
<dbReference type="InterPro" id="IPR001810">
    <property type="entry name" value="F-box_dom"/>
</dbReference>
<dbReference type="InterPro" id="IPR036047">
    <property type="entry name" value="F-box-like_dom_sf"/>
</dbReference>
<dbReference type="InterPro" id="IPR053781">
    <property type="entry name" value="F-box_AtFBL13-like"/>
</dbReference>
<sequence length="163" mass="17940">MGNMCACAATGAAMDMDNRRLDPVDASDRISECNSAAIGNISADMGNMSTAMDNMRLDPSYALPSATDRIYELPEDIMNNMRLEPAYASPSATDRISELPEDVMNRILFFLPAKEAARTSILSKNWLSLWNSLPIFYFCSLSLPGRNNLLKNDCPDFGANVNE</sequence>
<dbReference type="PANTHER" id="PTHR32212:SF234">
    <property type="entry name" value="F-BOX_LRR-REPEAT PROTEIN 13-LIKE"/>
    <property type="match status" value="1"/>
</dbReference>
<feature type="domain" description="F-box" evidence="1">
    <location>
        <begin position="93"/>
        <end position="141"/>
    </location>
</feature>
<dbReference type="Pfam" id="PF00646">
    <property type="entry name" value="F-box"/>
    <property type="match status" value="1"/>
</dbReference>
<dbReference type="PANTHER" id="PTHR32212">
    <property type="entry name" value="CYCLIN-LIKE F-BOX"/>
    <property type="match status" value="1"/>
</dbReference>
<name>A0A1R3H852_9ROSI</name>
<proteinExistence type="predicted"/>
<dbReference type="EMBL" id="AWUE01020750">
    <property type="protein sequence ID" value="OMO66470.1"/>
    <property type="molecule type" value="Genomic_DNA"/>
</dbReference>
<protein>
    <recommendedName>
        <fullName evidence="1">F-box domain-containing protein</fullName>
    </recommendedName>
</protein>
<dbReference type="AlphaFoldDB" id="A0A1R3H852"/>
<dbReference type="Gene3D" id="1.20.1280.50">
    <property type="match status" value="1"/>
</dbReference>
<evidence type="ECO:0000259" key="1">
    <source>
        <dbReference type="PROSITE" id="PS50181"/>
    </source>
</evidence>
<evidence type="ECO:0000313" key="2">
    <source>
        <dbReference type="EMBL" id="OMO66470.1"/>
    </source>
</evidence>
<dbReference type="STRING" id="93759.A0A1R3H852"/>
<dbReference type="OrthoDB" id="1678879at2759"/>
<accession>A0A1R3H852</accession>
<dbReference type="SMART" id="SM00256">
    <property type="entry name" value="FBOX"/>
    <property type="match status" value="1"/>
</dbReference>
<organism evidence="2 3">
    <name type="scientific">Corchorus olitorius</name>
    <dbReference type="NCBI Taxonomy" id="93759"/>
    <lineage>
        <taxon>Eukaryota</taxon>
        <taxon>Viridiplantae</taxon>
        <taxon>Streptophyta</taxon>
        <taxon>Embryophyta</taxon>
        <taxon>Tracheophyta</taxon>
        <taxon>Spermatophyta</taxon>
        <taxon>Magnoliopsida</taxon>
        <taxon>eudicotyledons</taxon>
        <taxon>Gunneridae</taxon>
        <taxon>Pentapetalae</taxon>
        <taxon>rosids</taxon>
        <taxon>malvids</taxon>
        <taxon>Malvales</taxon>
        <taxon>Malvaceae</taxon>
        <taxon>Grewioideae</taxon>
        <taxon>Apeibeae</taxon>
        <taxon>Corchorus</taxon>
    </lineage>
</organism>